<dbReference type="InterPro" id="IPR000182">
    <property type="entry name" value="GNAT_dom"/>
</dbReference>
<dbReference type="AlphaFoldDB" id="A0A930YFX6"/>
<dbReference type="RefSeq" id="WP_194695147.1">
    <property type="nucleotide sequence ID" value="NZ_JADKPO010000004.1"/>
</dbReference>
<feature type="domain" description="N-acetyltransferase" evidence="1">
    <location>
        <begin position="3"/>
        <end position="175"/>
    </location>
</feature>
<gene>
    <name evidence="2" type="ORF">ISU10_04340</name>
</gene>
<protein>
    <recommendedName>
        <fullName evidence="1">N-acetyltransferase domain-containing protein</fullName>
    </recommendedName>
</protein>
<accession>A0A930YFX6</accession>
<dbReference type="GO" id="GO:0016747">
    <property type="term" value="F:acyltransferase activity, transferring groups other than amino-acyl groups"/>
    <property type="evidence" value="ECO:0007669"/>
    <property type="project" value="InterPro"/>
</dbReference>
<sequence length="344" mass="38410">MDLTIRPVDPWDEHEMDVLQDLYVEAQRAEVPDSRIFSRAESVVALRPPEGGYFYDAFAAFDASLGEPTPDHMVGQVWTMGSTTDNLNRAQLFAWVPPRFGRRGIGAALVRHGEEHLRRARGRRTVVAQTWLGADGRSGYRRFPERLGYTLNNVEVERRQRLPVDEAILARLEAEAAAHASAYTLRTVVGPVSAELAQPFCDIYNLLHVEMPQGELEVEVGRRTPVELAIQDEELRVAGRERVSVYAFDAAGSVVAYTVAATGPADSEETGVDQWSTLVHPDHRGHRLGLAVKCALTRVLGERFPDRTFVRTQNAEVNAPMVRVNELLGFEVHLVEGEYQKTLT</sequence>
<dbReference type="Proteomes" id="UP000660668">
    <property type="component" value="Unassembled WGS sequence"/>
</dbReference>
<proteinExistence type="predicted"/>
<evidence type="ECO:0000313" key="3">
    <source>
        <dbReference type="Proteomes" id="UP000660668"/>
    </source>
</evidence>
<organism evidence="2 3">
    <name type="scientific">Nocardioides agariphilus</name>
    <dbReference type="NCBI Taxonomy" id="433664"/>
    <lineage>
        <taxon>Bacteria</taxon>
        <taxon>Bacillati</taxon>
        <taxon>Actinomycetota</taxon>
        <taxon>Actinomycetes</taxon>
        <taxon>Propionibacteriales</taxon>
        <taxon>Nocardioidaceae</taxon>
        <taxon>Nocardioides</taxon>
    </lineage>
</organism>
<dbReference type="EMBL" id="JADKPO010000004">
    <property type="protein sequence ID" value="MBF4766991.1"/>
    <property type="molecule type" value="Genomic_DNA"/>
</dbReference>
<dbReference type="PROSITE" id="PS51186">
    <property type="entry name" value="GNAT"/>
    <property type="match status" value="1"/>
</dbReference>
<dbReference type="Gene3D" id="3.40.630.30">
    <property type="match status" value="1"/>
</dbReference>
<name>A0A930YFX6_9ACTN</name>
<dbReference type="InterPro" id="IPR016181">
    <property type="entry name" value="Acyl_CoA_acyltransferase"/>
</dbReference>
<reference evidence="2" key="1">
    <citation type="submission" date="2020-11" db="EMBL/GenBank/DDBJ databases">
        <title>Nocardioides cynanchi sp. nov., isolated from soil of rhizosphere of Cynanchum wilfordii.</title>
        <authorList>
            <person name="Lee J.-S."/>
            <person name="Suh M.K."/>
            <person name="Kim J.-S."/>
        </authorList>
    </citation>
    <scope>NUCLEOTIDE SEQUENCE</scope>
    <source>
        <strain evidence="2">KCTC 19276</strain>
    </source>
</reference>
<comment type="caution">
    <text evidence="2">The sequence shown here is derived from an EMBL/GenBank/DDBJ whole genome shotgun (WGS) entry which is preliminary data.</text>
</comment>
<keyword evidence="3" id="KW-1185">Reference proteome</keyword>
<evidence type="ECO:0000259" key="1">
    <source>
        <dbReference type="PROSITE" id="PS51186"/>
    </source>
</evidence>
<dbReference type="SUPFAM" id="SSF55729">
    <property type="entry name" value="Acyl-CoA N-acyltransferases (Nat)"/>
    <property type="match status" value="2"/>
</dbReference>
<evidence type="ECO:0000313" key="2">
    <source>
        <dbReference type="EMBL" id="MBF4766991.1"/>
    </source>
</evidence>